<feature type="domain" description="DUF7619" evidence="3">
    <location>
        <begin position="598"/>
        <end position="732"/>
    </location>
</feature>
<keyword evidence="1" id="KW-0732">Signal</keyword>
<dbReference type="InterPro" id="IPR055353">
    <property type="entry name" value="DUF7619"/>
</dbReference>
<reference evidence="4" key="1">
    <citation type="submission" date="2020-01" db="EMBL/GenBank/DDBJ databases">
        <authorList>
            <person name="Meier V. D."/>
            <person name="Meier V D."/>
        </authorList>
    </citation>
    <scope>NUCLEOTIDE SEQUENCE</scope>
    <source>
        <strain evidence="4">HLG_WM_MAG_10</strain>
    </source>
</reference>
<dbReference type="Pfam" id="PF13573">
    <property type="entry name" value="SprB"/>
    <property type="match status" value="3"/>
</dbReference>
<dbReference type="EMBL" id="CACVAQ010000505">
    <property type="protein sequence ID" value="CAA6829610.1"/>
    <property type="molecule type" value="Genomic_DNA"/>
</dbReference>
<feature type="domain" description="Secretion system C-terminal sorting" evidence="2">
    <location>
        <begin position="757"/>
        <end position="826"/>
    </location>
</feature>
<evidence type="ECO:0000256" key="1">
    <source>
        <dbReference type="SAM" id="SignalP"/>
    </source>
</evidence>
<evidence type="ECO:0000313" key="4">
    <source>
        <dbReference type="EMBL" id="CAA6829610.1"/>
    </source>
</evidence>
<proteinExistence type="predicted"/>
<dbReference type="Pfam" id="PF24595">
    <property type="entry name" value="DUF7619"/>
    <property type="match status" value="1"/>
</dbReference>
<evidence type="ECO:0000259" key="2">
    <source>
        <dbReference type="Pfam" id="PF18962"/>
    </source>
</evidence>
<dbReference type="AlphaFoldDB" id="A0A6S6UL01"/>
<dbReference type="InterPro" id="IPR026444">
    <property type="entry name" value="Secre_tail"/>
</dbReference>
<name>A0A6S6UL01_9BACT</name>
<dbReference type="InterPro" id="IPR025667">
    <property type="entry name" value="SprB_repeat"/>
</dbReference>
<dbReference type="NCBIfam" id="TIGR04183">
    <property type="entry name" value="Por_Secre_tail"/>
    <property type="match status" value="1"/>
</dbReference>
<dbReference type="Pfam" id="PF18962">
    <property type="entry name" value="Por_Secre_tail"/>
    <property type="match status" value="1"/>
</dbReference>
<dbReference type="SUPFAM" id="SSF117074">
    <property type="entry name" value="Hypothetical protein PA1324"/>
    <property type="match status" value="1"/>
</dbReference>
<dbReference type="NCBIfam" id="TIGR01451">
    <property type="entry name" value="B_ant_repeat"/>
    <property type="match status" value="1"/>
</dbReference>
<feature type="signal peptide" evidence="1">
    <location>
        <begin position="1"/>
        <end position="18"/>
    </location>
</feature>
<dbReference type="Gene3D" id="2.60.40.740">
    <property type="match status" value="3"/>
</dbReference>
<protein>
    <submittedName>
        <fullName evidence="4">Internalin, putative</fullName>
    </submittedName>
</protein>
<accession>A0A6S6UL01</accession>
<gene>
    <name evidence="4" type="ORF">HELGO_WM25146</name>
</gene>
<evidence type="ECO:0000259" key="3">
    <source>
        <dbReference type="Pfam" id="PF24595"/>
    </source>
</evidence>
<feature type="chain" id="PRO_5027966859" evidence="1">
    <location>
        <begin position="19"/>
        <end position="828"/>
    </location>
</feature>
<sequence length="828" mass="88385">MKLLFKILVLLSCSFFYAELRAQCAVTTNVASNFSGQDLSCFGSCDGLLTASASGGTTPYTYLWNNGALGDSITGICAGTYAVTITDAVGCTATDNIIVTQPSAIVATITNVTNTFCFGSCTGSATIIGSGGSAPYTYLWGPGTGFQTTSTVTNLCTGTYSVTVTDMNGCVTSNAVSIAQPSSFNTVISSFTNPSSPNATDGSATAIATGGTAPYTYTWATGATTASINNLGAGTYCVSITDANGCSSASCITLLDNVTLIGVVRQDTNHNCIADSTEPLVAYQIIKTTNNSTGNVRYFTTNYDGAYSADLDTGNYTLEFIPINAPYGNSCTTTQSLSLNALNPIDTLDWTVESLVPCHLMTVSMSAPFLRRAGGGSAYSVYYCNNGSSTAYNSYVDVEIDSFLTVLNTSVPIASQTGNLYRFNLDTVDVGECGSIYINVVVNATAIPGQTHCSQAHIYPDSFCLPLWSGSILDASSQCQNDTILFKIKNIGNSMLVANNYNIFEDDIIIQMAPFNLNAGDSIEIIQLADSGKTYRIQANQASGFPAILGPVVAHSSIEGCLPFSSGLFNTGFLTQYYTGNSTPFIDIDCQQSIASFDPNDKAAQPAGYGSPHYIDANTPLNYKIRFQNTGTDTAFTIVIIDTLSSNLNPASLQMGASSHPYTWALSGAGILTVNFEDILLVDSIANEPLSHGFFTYTIDQVTNLTNGSTINNQAAIYFDFNPPIFTNTTLHTIGENYIPIVLDMTEAWVEEMQVHLYPNPTAGLVYLEQLEAKELQIKVFDNLGRIVLQEKSNDRQATLDLSQLAQGMYYINIQQDKKVSTHKVVKH</sequence>
<dbReference type="InterPro" id="IPR047589">
    <property type="entry name" value="DUF11_rpt"/>
</dbReference>
<organism evidence="4">
    <name type="scientific">uncultured Aureispira sp</name>
    <dbReference type="NCBI Taxonomy" id="1331704"/>
    <lineage>
        <taxon>Bacteria</taxon>
        <taxon>Pseudomonadati</taxon>
        <taxon>Bacteroidota</taxon>
        <taxon>Saprospiria</taxon>
        <taxon>Saprospirales</taxon>
        <taxon>Saprospiraceae</taxon>
        <taxon>Aureispira</taxon>
        <taxon>environmental samples</taxon>
    </lineage>
</organism>